<keyword evidence="6" id="KW-0325">Glycoprotein</keyword>
<accession>A0A6I8P042</accession>
<dbReference type="InterPro" id="IPR025764">
    <property type="entry name" value="Cystatin_Fetuin_B"/>
</dbReference>
<protein>
    <recommendedName>
        <fullName evidence="9">Cystatin fetuin-B-type domain-containing protein</fullName>
    </recommendedName>
</protein>
<comment type="subcellular location">
    <subcellularLocation>
        <location evidence="1">Secreted</location>
    </subcellularLocation>
</comment>
<feature type="signal peptide" evidence="8">
    <location>
        <begin position="1"/>
        <end position="19"/>
    </location>
</feature>
<evidence type="ECO:0000256" key="7">
    <source>
        <dbReference type="SAM" id="MobiDB-lite"/>
    </source>
</evidence>
<dbReference type="SMART" id="SM00043">
    <property type="entry name" value="CY"/>
    <property type="match status" value="2"/>
</dbReference>
<evidence type="ECO:0000256" key="4">
    <source>
        <dbReference type="ARBA" id="ARBA00022737"/>
    </source>
</evidence>
<dbReference type="GO" id="GO:0060255">
    <property type="term" value="P:regulation of macromolecule metabolic process"/>
    <property type="evidence" value="ECO:0007669"/>
    <property type="project" value="UniProtKB-ARBA"/>
</dbReference>
<dbReference type="OrthoDB" id="9941887at2759"/>
<dbReference type="Bgee" id="ENSOANG00000036092">
    <property type="expression patterns" value="Expressed in liver and 1 other cell type or tissue"/>
</dbReference>
<dbReference type="GO" id="GO:0004869">
    <property type="term" value="F:cysteine-type endopeptidase inhibitor activity"/>
    <property type="evidence" value="ECO:0007669"/>
    <property type="project" value="InterPro"/>
</dbReference>
<gene>
    <name evidence="10" type="primary">LOC100074000</name>
</gene>
<dbReference type="FunFam" id="3.10.450.10:FF:000005">
    <property type="entry name" value="Histidine-rich glycoprotein"/>
    <property type="match status" value="1"/>
</dbReference>
<organism evidence="10 11">
    <name type="scientific">Ornithorhynchus anatinus</name>
    <name type="common">Duckbill platypus</name>
    <dbReference type="NCBI Taxonomy" id="9258"/>
    <lineage>
        <taxon>Eukaryota</taxon>
        <taxon>Metazoa</taxon>
        <taxon>Chordata</taxon>
        <taxon>Craniata</taxon>
        <taxon>Vertebrata</taxon>
        <taxon>Euteleostomi</taxon>
        <taxon>Mammalia</taxon>
        <taxon>Monotremata</taxon>
        <taxon>Ornithorhynchidae</taxon>
        <taxon>Ornithorhynchus</taxon>
    </lineage>
</organism>
<evidence type="ECO:0000256" key="2">
    <source>
        <dbReference type="ARBA" id="ARBA00022525"/>
    </source>
</evidence>
<proteinExistence type="predicted"/>
<dbReference type="OMA" id="PGHQHEH"/>
<feature type="compositionally biased region" description="Basic residues" evidence="7">
    <location>
        <begin position="322"/>
        <end position="334"/>
    </location>
</feature>
<dbReference type="AlphaFoldDB" id="A0A6I8P042"/>
<dbReference type="KEGG" id="oaa:100074000"/>
<dbReference type="InterPro" id="IPR000010">
    <property type="entry name" value="Cystatin_dom"/>
</dbReference>
<feature type="domain" description="Cystatin fetuin-B-type" evidence="9">
    <location>
        <begin position="24"/>
        <end position="137"/>
    </location>
</feature>
<keyword evidence="3 8" id="KW-0732">Signal</keyword>
<keyword evidence="5" id="KW-1015">Disulfide bond</keyword>
<dbReference type="Proteomes" id="UP000002279">
    <property type="component" value="Chromosome 1"/>
</dbReference>
<name>A0A6I8P042_ORNAN</name>
<evidence type="ECO:0000256" key="1">
    <source>
        <dbReference type="ARBA" id="ARBA00004613"/>
    </source>
</evidence>
<dbReference type="PANTHER" id="PTHR13814:SF10">
    <property type="entry name" value="FETUIN-B"/>
    <property type="match status" value="1"/>
</dbReference>
<dbReference type="GeneTree" id="ENSGT00950000182930"/>
<dbReference type="InterPro" id="IPR046350">
    <property type="entry name" value="Cystatin_sf"/>
</dbReference>
<dbReference type="Ensembl" id="ENSOANT00000071050.1">
    <property type="protein sequence ID" value="ENSOANP00000046462.1"/>
    <property type="gene ID" value="ENSOANG00000036092.1"/>
</dbReference>
<evidence type="ECO:0000256" key="3">
    <source>
        <dbReference type="ARBA" id="ARBA00022729"/>
    </source>
</evidence>
<dbReference type="Gene3D" id="3.10.450.10">
    <property type="match status" value="2"/>
</dbReference>
<dbReference type="GeneID" id="100074000"/>
<reference evidence="10 11" key="1">
    <citation type="journal article" date="2008" name="Nature">
        <title>Genome analysis of the platypus reveals unique signatures of evolution.</title>
        <authorList>
            <person name="Warren W.C."/>
            <person name="Hillier L.W."/>
            <person name="Marshall Graves J.A."/>
            <person name="Birney E."/>
            <person name="Ponting C.P."/>
            <person name="Grutzner F."/>
            <person name="Belov K."/>
            <person name="Miller W."/>
            <person name="Clarke L."/>
            <person name="Chinwalla A.T."/>
            <person name="Yang S.P."/>
            <person name="Heger A."/>
            <person name="Locke D.P."/>
            <person name="Miethke P."/>
            <person name="Waters P.D."/>
            <person name="Veyrunes F."/>
            <person name="Fulton L."/>
            <person name="Fulton B."/>
            <person name="Graves T."/>
            <person name="Wallis J."/>
            <person name="Puente X.S."/>
            <person name="Lopez-Otin C."/>
            <person name="Ordonez G.R."/>
            <person name="Eichler E.E."/>
            <person name="Chen L."/>
            <person name="Cheng Z."/>
            <person name="Deakin J.E."/>
            <person name="Alsop A."/>
            <person name="Thompson K."/>
            <person name="Kirby P."/>
            <person name="Papenfuss A.T."/>
            <person name="Wakefield M.J."/>
            <person name="Olender T."/>
            <person name="Lancet D."/>
            <person name="Huttley G.A."/>
            <person name="Smit A.F."/>
            <person name="Pask A."/>
            <person name="Temple-Smith P."/>
            <person name="Batzer M.A."/>
            <person name="Walker J.A."/>
            <person name="Konkel M.K."/>
            <person name="Harris R.S."/>
            <person name="Whittington C.M."/>
            <person name="Wong E.S."/>
            <person name="Gemmell N.J."/>
            <person name="Buschiazzo E."/>
            <person name="Vargas Jentzsch I.M."/>
            <person name="Merkel A."/>
            <person name="Schmitz J."/>
            <person name="Zemann A."/>
            <person name="Churakov G."/>
            <person name="Kriegs J.O."/>
            <person name="Brosius J."/>
            <person name="Murchison E.P."/>
            <person name="Sachidanandam R."/>
            <person name="Smith C."/>
            <person name="Hannon G.J."/>
            <person name="Tsend-Ayush E."/>
            <person name="McMillan D."/>
            <person name="Attenborough R."/>
            <person name="Rens W."/>
            <person name="Ferguson-Smith M."/>
            <person name="Lefevre C.M."/>
            <person name="Sharp J.A."/>
            <person name="Nicholas K.R."/>
            <person name="Ray D.A."/>
            <person name="Kube M."/>
            <person name="Reinhardt R."/>
            <person name="Pringle T.H."/>
            <person name="Taylor J."/>
            <person name="Jones R.C."/>
            <person name="Nixon B."/>
            <person name="Dacheux J.L."/>
            <person name="Niwa H."/>
            <person name="Sekita Y."/>
            <person name="Huang X."/>
            <person name="Stark A."/>
            <person name="Kheradpour P."/>
            <person name="Kellis M."/>
            <person name="Flicek P."/>
            <person name="Chen Y."/>
            <person name="Webber C."/>
            <person name="Hardison R."/>
            <person name="Nelson J."/>
            <person name="Hallsworth-Pepin K."/>
            <person name="Delehaunty K."/>
            <person name="Markovic C."/>
            <person name="Minx P."/>
            <person name="Feng Y."/>
            <person name="Kremitzki C."/>
            <person name="Mitreva M."/>
            <person name="Glasscock J."/>
            <person name="Wylie T."/>
            <person name="Wohldmann P."/>
            <person name="Thiru P."/>
            <person name="Nhan M.N."/>
            <person name="Pohl C.S."/>
            <person name="Smith S.M."/>
            <person name="Hou S."/>
            <person name="Nefedov M."/>
            <person name="de Jong P.J."/>
            <person name="Renfree M.B."/>
            <person name="Mardis E.R."/>
            <person name="Wilson R.K."/>
        </authorList>
    </citation>
    <scope>NUCLEOTIDE SEQUENCE [LARGE SCALE GENOMIC DNA]</scope>
    <source>
        <strain evidence="10 11">Glennie</strain>
    </source>
</reference>
<dbReference type="PROSITE" id="PS51530">
    <property type="entry name" value="CYSTATIN_FETUIN_B"/>
    <property type="match status" value="2"/>
</dbReference>
<dbReference type="PANTHER" id="PTHR13814">
    <property type="entry name" value="FETUIN"/>
    <property type="match status" value="1"/>
</dbReference>
<dbReference type="RefSeq" id="XP_028918805.1">
    <property type="nucleotide sequence ID" value="XM_029062972.1"/>
</dbReference>
<keyword evidence="11" id="KW-1185">Reference proteome</keyword>
<evidence type="ECO:0000256" key="8">
    <source>
        <dbReference type="SAM" id="SignalP"/>
    </source>
</evidence>
<dbReference type="GO" id="GO:0005576">
    <property type="term" value="C:extracellular region"/>
    <property type="evidence" value="ECO:0007669"/>
    <property type="project" value="UniProtKB-SubCell"/>
</dbReference>
<keyword evidence="4" id="KW-0677">Repeat</keyword>
<dbReference type="CDD" id="cd00042">
    <property type="entry name" value="CY"/>
    <property type="match status" value="2"/>
</dbReference>
<evidence type="ECO:0000256" key="5">
    <source>
        <dbReference type="ARBA" id="ARBA00023157"/>
    </source>
</evidence>
<reference evidence="10" key="3">
    <citation type="submission" date="2025-09" db="UniProtKB">
        <authorList>
            <consortium name="Ensembl"/>
        </authorList>
    </citation>
    <scope>IDENTIFICATION</scope>
    <source>
        <strain evidence="10">Glennie</strain>
    </source>
</reference>
<feature type="compositionally biased region" description="Basic and acidic residues" evidence="7">
    <location>
        <begin position="275"/>
        <end position="321"/>
    </location>
</feature>
<evidence type="ECO:0000313" key="11">
    <source>
        <dbReference type="Proteomes" id="UP000002279"/>
    </source>
</evidence>
<dbReference type="Pfam" id="PF00031">
    <property type="entry name" value="Cystatin"/>
    <property type="match status" value="2"/>
</dbReference>
<feature type="chain" id="PRO_5026266824" description="Cystatin fetuin-B-type domain-containing protein" evidence="8">
    <location>
        <begin position="20"/>
        <end position="461"/>
    </location>
</feature>
<dbReference type="InterPro" id="IPR050735">
    <property type="entry name" value="Kininogen_Fetuin_HRG"/>
</dbReference>
<feature type="region of interest" description="Disordered" evidence="7">
    <location>
        <begin position="442"/>
        <end position="461"/>
    </location>
</feature>
<feature type="compositionally biased region" description="Basic residues" evidence="7">
    <location>
        <begin position="358"/>
        <end position="387"/>
    </location>
</feature>
<evidence type="ECO:0000256" key="6">
    <source>
        <dbReference type="ARBA" id="ARBA00023180"/>
    </source>
</evidence>
<keyword evidence="2" id="KW-0964">Secreted</keyword>
<evidence type="ECO:0000313" key="10">
    <source>
        <dbReference type="Ensembl" id="ENSOANP00000046462.1"/>
    </source>
</evidence>
<sequence>MSWPFASLLLCILASGCRATTSSQGLLPQFLSPGCNHSQVSSVADFALQQINADQNEGYILSLNQVANVHEHRQEAVGSVYYLTMAVLETQCHVLSRNLWRMCETRPLHQSVYGKCKAVFHLSKTRRILHLLAYNCTLRPVSQKEINFMCPDCPIPISTTDSSALAAATESLAKFNAENTTSKYSLVKITKASTQWVVGPSYFVEYLIRKMPCSSSPSDSGACLLHSKDTDPVGLCVGSMIQSDKKYVSVSCTFFGKQGSGPKKERPGAGHVPGHQHEHGPGHRHEHGPGHQHEHGPGHRHEHGPGHRHEHGPGHRHEHQHEHRNKTHPRPHPRPSHEHPHDHPHGHRPGHRPEHQHEHRNKTHPKPHPRPPHGHSPHHHHISRKPQKPVGSIQILPALESKQGEASQQVPFPVQVTWTYHPEAGPQGFPDDRPVVLQFPEERAEGCPGTPQNGNRLILPS</sequence>
<dbReference type="SUPFAM" id="SSF54403">
    <property type="entry name" value="Cystatin/monellin"/>
    <property type="match status" value="2"/>
</dbReference>
<reference evidence="10" key="2">
    <citation type="submission" date="2025-08" db="UniProtKB">
        <authorList>
            <consortium name="Ensembl"/>
        </authorList>
    </citation>
    <scope>IDENTIFICATION</scope>
    <source>
        <strain evidence="10">Glennie</strain>
    </source>
</reference>
<feature type="domain" description="Cystatin fetuin-B-type" evidence="9">
    <location>
        <begin position="148"/>
        <end position="253"/>
    </location>
</feature>
<evidence type="ECO:0000259" key="9">
    <source>
        <dbReference type="PROSITE" id="PS51530"/>
    </source>
</evidence>
<feature type="region of interest" description="Disordered" evidence="7">
    <location>
        <begin position="256"/>
        <end position="389"/>
    </location>
</feature>